<dbReference type="AlphaFoldDB" id="A0A4Y1RKJ3"/>
<evidence type="ECO:0000256" key="4">
    <source>
        <dbReference type="ARBA" id="ARBA00008976"/>
    </source>
</evidence>
<comment type="pathway">
    <text evidence="2">Cofactor biosynthesis; riboflavin biosynthesis.</text>
</comment>
<proteinExistence type="inferred from homology"/>
<gene>
    <name evidence="16" type="ORF">Prudu_016100</name>
</gene>
<evidence type="ECO:0000256" key="9">
    <source>
        <dbReference type="ARBA" id="ARBA00022723"/>
    </source>
</evidence>
<protein>
    <recommendedName>
        <fullName evidence="5">GTP cyclohydrolase II</fullName>
        <ecNumber evidence="5">3.5.4.25</ecNumber>
    </recommendedName>
</protein>
<evidence type="ECO:0000256" key="1">
    <source>
        <dbReference type="ARBA" id="ARBA00004229"/>
    </source>
</evidence>
<dbReference type="CDD" id="cd00641">
    <property type="entry name" value="GTP_cyclohydro2"/>
    <property type="match status" value="1"/>
</dbReference>
<keyword evidence="8" id="KW-0934">Plastid</keyword>
<dbReference type="InterPro" id="IPR032677">
    <property type="entry name" value="GTP_cyclohydro_II"/>
</dbReference>
<evidence type="ECO:0000256" key="7">
    <source>
        <dbReference type="ARBA" id="ARBA00022619"/>
    </source>
</evidence>
<dbReference type="UniPathway" id="UPA00275">
    <property type="reaction ID" value="UER00400"/>
</dbReference>
<evidence type="ECO:0000256" key="11">
    <source>
        <dbReference type="ARBA" id="ARBA00022801"/>
    </source>
</evidence>
<dbReference type="GO" id="GO:0009231">
    <property type="term" value="P:riboflavin biosynthetic process"/>
    <property type="evidence" value="ECO:0007669"/>
    <property type="project" value="UniProtKB-UniPathway"/>
</dbReference>
<evidence type="ECO:0000259" key="15">
    <source>
        <dbReference type="Pfam" id="PF00925"/>
    </source>
</evidence>
<keyword evidence="6" id="KW-0150">Chloroplast</keyword>
<evidence type="ECO:0000256" key="10">
    <source>
        <dbReference type="ARBA" id="ARBA00022741"/>
    </source>
</evidence>
<dbReference type="SUPFAM" id="SSF142695">
    <property type="entry name" value="RibA-like"/>
    <property type="match status" value="1"/>
</dbReference>
<feature type="non-terminal residue" evidence="16">
    <location>
        <position position="1"/>
    </location>
</feature>
<evidence type="ECO:0000256" key="2">
    <source>
        <dbReference type="ARBA" id="ARBA00005104"/>
    </source>
</evidence>
<dbReference type="SUPFAM" id="SSF55821">
    <property type="entry name" value="YrdC/RibB"/>
    <property type="match status" value="1"/>
</dbReference>
<dbReference type="InterPro" id="IPR036144">
    <property type="entry name" value="RibA-like_sf"/>
</dbReference>
<dbReference type="PANTHER" id="PTHR21327">
    <property type="entry name" value="GTP CYCLOHYDROLASE II-RELATED"/>
    <property type="match status" value="1"/>
</dbReference>
<dbReference type="FunFam" id="3.90.870.10:FF:000005">
    <property type="entry name" value="Bifunctional riboflavin biosynthesis protein RIBA 1 chloroplastic"/>
    <property type="match status" value="1"/>
</dbReference>
<sequence>QRGLNPTTWAIGVSGSSSLGAAGDLFGDANNLRGIDQNGSLLGGLDEAASAVPFGTLDAEITPETIDFFVSDAEGDPDCPSEGYSSIEQALNTLRQGKFVIVVDDENGEVEGNLVMAASFTSPKDVAFLIKQGSGIVSVGMKEEDLERLKLPLMSPETEEEDSSAPTFTITVDAKVGTSTGVSAVDRAKTVVALASHDSKPQDFRRPGHVFPLKYRNGGILRRAGHTEASVDLVVLAGLRPVSVLSAVVDAEDGSMASLPNLRKLSLDHSIPIVSITDLIRTMIVDFAHIVCYANRYRRKREKLVERKAVSRLPTKWGLFQAYCYNSKLDGTEHVAVVKGSIGNGEDVLVRVHSECLTGDIFRSARCDCGNQLDLAMQLIEQAGRELLFTLEVMKEEALALDQGHDTVQANIELGLSVDSREYGIGAQILRDIGVRTMRLMTNNPAKFTGLKGYGLAVVGRVPVLTPITEENKTYLETKRTKMGHVYGSDIQGLSSGFINPNVNNNQGLPESDSES</sequence>
<evidence type="ECO:0000256" key="5">
    <source>
        <dbReference type="ARBA" id="ARBA00012762"/>
    </source>
</evidence>
<dbReference type="Pfam" id="PF00926">
    <property type="entry name" value="DHBP_synthase"/>
    <property type="match status" value="1"/>
</dbReference>
<evidence type="ECO:0000256" key="8">
    <source>
        <dbReference type="ARBA" id="ARBA00022640"/>
    </source>
</evidence>
<dbReference type="GO" id="GO:0009507">
    <property type="term" value="C:chloroplast"/>
    <property type="evidence" value="ECO:0007669"/>
    <property type="project" value="UniProtKB-SubCell"/>
</dbReference>
<keyword evidence="9" id="KW-0479">Metal-binding</keyword>
<dbReference type="GO" id="GO:0005525">
    <property type="term" value="F:GTP binding"/>
    <property type="evidence" value="ECO:0007669"/>
    <property type="project" value="UniProtKB-KW"/>
</dbReference>
<keyword evidence="11" id="KW-0378">Hydrolase</keyword>
<evidence type="ECO:0000256" key="3">
    <source>
        <dbReference type="ARBA" id="ARBA00005520"/>
    </source>
</evidence>
<dbReference type="Gene3D" id="3.40.50.10990">
    <property type="entry name" value="GTP cyclohydrolase II"/>
    <property type="match status" value="1"/>
</dbReference>
<keyword evidence="10" id="KW-0547">Nucleotide-binding</keyword>
<comment type="similarity">
    <text evidence="3">In the N-terminal section; belongs to the DHBP synthase family.</text>
</comment>
<comment type="catalytic activity">
    <reaction evidence="14">
        <text>GTP + 4 H2O = 2,5-diamino-6-hydroxy-4-(5-phosphoribosylamino)-pyrimidine + formate + 2 phosphate + 3 H(+)</text>
        <dbReference type="Rhea" id="RHEA:23704"/>
        <dbReference type="ChEBI" id="CHEBI:15377"/>
        <dbReference type="ChEBI" id="CHEBI:15378"/>
        <dbReference type="ChEBI" id="CHEBI:15740"/>
        <dbReference type="ChEBI" id="CHEBI:37565"/>
        <dbReference type="ChEBI" id="CHEBI:43474"/>
        <dbReference type="ChEBI" id="CHEBI:58614"/>
        <dbReference type="EC" id="3.5.4.25"/>
    </reaction>
</comment>
<dbReference type="EMBL" id="AP019302">
    <property type="protein sequence ID" value="BBH04861.1"/>
    <property type="molecule type" value="Genomic_DNA"/>
</dbReference>
<evidence type="ECO:0000256" key="6">
    <source>
        <dbReference type="ARBA" id="ARBA00022528"/>
    </source>
</evidence>
<dbReference type="Gene3D" id="3.90.870.10">
    <property type="entry name" value="DHBP synthase"/>
    <property type="match status" value="1"/>
</dbReference>
<evidence type="ECO:0000256" key="14">
    <source>
        <dbReference type="ARBA" id="ARBA00049295"/>
    </source>
</evidence>
<name>A0A4Y1RKJ3_PRUDU</name>
<dbReference type="Pfam" id="PF00925">
    <property type="entry name" value="GTP_cyclohydro2"/>
    <property type="match status" value="1"/>
</dbReference>
<keyword evidence="7" id="KW-0686">Riboflavin biosynthesis</keyword>
<dbReference type="GO" id="GO:0003935">
    <property type="term" value="F:GTP cyclohydrolase II activity"/>
    <property type="evidence" value="ECO:0007669"/>
    <property type="project" value="UniProtKB-EC"/>
</dbReference>
<dbReference type="InterPro" id="IPR000926">
    <property type="entry name" value="RibA"/>
</dbReference>
<keyword evidence="12" id="KW-0809">Transit peptide</keyword>
<dbReference type="NCBIfam" id="TIGR00506">
    <property type="entry name" value="ribB"/>
    <property type="match status" value="1"/>
</dbReference>
<dbReference type="NCBIfam" id="NF001591">
    <property type="entry name" value="PRK00393.1"/>
    <property type="match status" value="1"/>
</dbReference>
<evidence type="ECO:0000313" key="16">
    <source>
        <dbReference type="EMBL" id="BBH04861.1"/>
    </source>
</evidence>
<dbReference type="GO" id="GO:0005829">
    <property type="term" value="C:cytosol"/>
    <property type="evidence" value="ECO:0007669"/>
    <property type="project" value="TreeGrafter"/>
</dbReference>
<dbReference type="GO" id="GO:0046872">
    <property type="term" value="F:metal ion binding"/>
    <property type="evidence" value="ECO:0007669"/>
    <property type="project" value="UniProtKB-KW"/>
</dbReference>
<dbReference type="GO" id="GO:0008686">
    <property type="term" value="F:3,4-dihydroxy-2-butanone-4-phosphate synthase activity"/>
    <property type="evidence" value="ECO:0007669"/>
    <property type="project" value="InterPro"/>
</dbReference>
<feature type="domain" description="GTP cyclohydrolase II" evidence="15">
    <location>
        <begin position="307"/>
        <end position="463"/>
    </location>
</feature>
<dbReference type="PANTHER" id="PTHR21327:SF29">
    <property type="entry name" value="GTP CYCLOHYDROLASE-2"/>
    <property type="match status" value="1"/>
</dbReference>
<dbReference type="EC" id="3.5.4.25" evidence="5"/>
<keyword evidence="13" id="KW-0342">GTP-binding</keyword>
<comment type="subcellular location">
    <subcellularLocation>
        <location evidence="1">Plastid</location>
        <location evidence="1">Chloroplast</location>
    </subcellularLocation>
</comment>
<comment type="similarity">
    <text evidence="4">In the C-terminal section; belongs to the GTP cyclohydrolase II family.</text>
</comment>
<reference evidence="16" key="1">
    <citation type="journal article" date="2019" name="Science">
        <title>Mutation of a bHLH transcription factor allowed almond domestication.</title>
        <authorList>
            <person name="Sanchez-Perez R."/>
            <person name="Pavan S."/>
            <person name="Mazzeo R."/>
            <person name="Moldovan C."/>
            <person name="Aiese Cigliano R."/>
            <person name="Del Cueto J."/>
            <person name="Ricciardi F."/>
            <person name="Lotti C."/>
            <person name="Ricciardi L."/>
            <person name="Dicenta F."/>
            <person name="Lopez-Marques R.L."/>
            <person name="Lindberg Moller B."/>
        </authorList>
    </citation>
    <scope>NUCLEOTIDE SEQUENCE</scope>
</reference>
<dbReference type="InterPro" id="IPR017945">
    <property type="entry name" value="DHBP_synth_RibB-like_a/b_dom"/>
</dbReference>
<evidence type="ECO:0000256" key="13">
    <source>
        <dbReference type="ARBA" id="ARBA00023134"/>
    </source>
</evidence>
<dbReference type="InterPro" id="IPR000422">
    <property type="entry name" value="DHBP_synthase_RibB"/>
</dbReference>
<organism evidence="16">
    <name type="scientific">Prunus dulcis</name>
    <name type="common">Almond</name>
    <name type="synonym">Amygdalus dulcis</name>
    <dbReference type="NCBI Taxonomy" id="3755"/>
    <lineage>
        <taxon>Eukaryota</taxon>
        <taxon>Viridiplantae</taxon>
        <taxon>Streptophyta</taxon>
        <taxon>Embryophyta</taxon>
        <taxon>Tracheophyta</taxon>
        <taxon>Spermatophyta</taxon>
        <taxon>Magnoliopsida</taxon>
        <taxon>eudicotyledons</taxon>
        <taxon>Gunneridae</taxon>
        <taxon>Pentapetalae</taxon>
        <taxon>rosids</taxon>
        <taxon>fabids</taxon>
        <taxon>Rosales</taxon>
        <taxon>Rosaceae</taxon>
        <taxon>Amygdaloideae</taxon>
        <taxon>Amygdaleae</taxon>
        <taxon>Prunus</taxon>
    </lineage>
</organism>
<evidence type="ECO:0000256" key="12">
    <source>
        <dbReference type="ARBA" id="ARBA00022946"/>
    </source>
</evidence>
<accession>A0A4Y1RKJ3</accession>